<dbReference type="Proteomes" id="UP001596035">
    <property type="component" value="Unassembled WGS sequence"/>
</dbReference>
<keyword evidence="1" id="KW-0732">Signal</keyword>
<comment type="caution">
    <text evidence="2">The sequence shown here is derived from an EMBL/GenBank/DDBJ whole genome shotgun (WGS) entry which is preliminary data.</text>
</comment>
<evidence type="ECO:0000313" key="2">
    <source>
        <dbReference type="EMBL" id="MFC5241205.1"/>
    </source>
</evidence>
<organism evidence="2 3">
    <name type="scientific">Streptomyces atrovirens</name>
    <dbReference type="NCBI Taxonomy" id="285556"/>
    <lineage>
        <taxon>Bacteria</taxon>
        <taxon>Bacillati</taxon>
        <taxon>Actinomycetota</taxon>
        <taxon>Actinomycetes</taxon>
        <taxon>Kitasatosporales</taxon>
        <taxon>Streptomycetaceae</taxon>
        <taxon>Streptomyces</taxon>
    </lineage>
</organism>
<keyword evidence="3" id="KW-1185">Reference proteome</keyword>
<feature type="chain" id="PRO_5045888875" evidence="1">
    <location>
        <begin position="33"/>
        <end position="170"/>
    </location>
</feature>
<name>A0ABW0DUM7_9ACTN</name>
<evidence type="ECO:0000256" key="1">
    <source>
        <dbReference type="SAM" id="SignalP"/>
    </source>
</evidence>
<reference evidence="3" key="1">
    <citation type="journal article" date="2019" name="Int. J. Syst. Evol. Microbiol.">
        <title>The Global Catalogue of Microorganisms (GCM) 10K type strain sequencing project: providing services to taxonomists for standard genome sequencing and annotation.</title>
        <authorList>
            <consortium name="The Broad Institute Genomics Platform"/>
            <consortium name="The Broad Institute Genome Sequencing Center for Infectious Disease"/>
            <person name="Wu L."/>
            <person name="Ma J."/>
        </authorList>
    </citation>
    <scope>NUCLEOTIDE SEQUENCE [LARGE SCALE GENOMIC DNA]</scope>
    <source>
        <strain evidence="3">CGMCC 4.7131</strain>
    </source>
</reference>
<dbReference type="EMBL" id="JBHSKN010000013">
    <property type="protein sequence ID" value="MFC5241205.1"/>
    <property type="molecule type" value="Genomic_DNA"/>
</dbReference>
<protein>
    <submittedName>
        <fullName evidence="2">Uncharacterized protein</fullName>
    </submittedName>
</protein>
<accession>A0ABW0DUM7</accession>
<sequence length="170" mass="18096">MPITPLSRSLRAGFAVLSAAAVLTGTAASAEAAAPAKYKTHAEAAAQLRKAGVNWSSSGGCSNRERTDCTSFEKINKASIAGVIAFKKATRCAIRVTGGTERGHAAGTYSHYNGYKIDIALNTCVNKYIADRFRYAGKRGDGALLYKSPGGNVYAREGSHWDITYYHGRV</sequence>
<feature type="signal peptide" evidence="1">
    <location>
        <begin position="1"/>
        <end position="32"/>
    </location>
</feature>
<proteinExistence type="predicted"/>
<gene>
    <name evidence="2" type="ORF">ACFPWV_14985</name>
</gene>
<dbReference type="RefSeq" id="WP_344565442.1">
    <property type="nucleotide sequence ID" value="NZ_BAAATG010000038.1"/>
</dbReference>
<evidence type="ECO:0000313" key="3">
    <source>
        <dbReference type="Proteomes" id="UP001596035"/>
    </source>
</evidence>